<dbReference type="InterPro" id="IPR050808">
    <property type="entry name" value="Phage_Integrase"/>
</dbReference>
<dbReference type="InterPro" id="IPR002104">
    <property type="entry name" value="Integrase_catalytic"/>
</dbReference>
<dbReference type="InterPro" id="IPR010998">
    <property type="entry name" value="Integrase_recombinase_N"/>
</dbReference>
<dbReference type="InterPro" id="IPR038488">
    <property type="entry name" value="Integrase_DNA-bd_sf"/>
</dbReference>
<evidence type="ECO:0000256" key="3">
    <source>
        <dbReference type="ARBA" id="ARBA00023125"/>
    </source>
</evidence>
<dbReference type="Pfam" id="PF00589">
    <property type="entry name" value="Phage_integrase"/>
    <property type="match status" value="1"/>
</dbReference>
<dbReference type="PANTHER" id="PTHR30629:SF2">
    <property type="entry name" value="PROPHAGE INTEGRASE INTS-RELATED"/>
    <property type="match status" value="1"/>
</dbReference>
<evidence type="ECO:0000259" key="7">
    <source>
        <dbReference type="PROSITE" id="PS51900"/>
    </source>
</evidence>
<reference evidence="8 9" key="1">
    <citation type="submission" date="2020-09" db="EMBL/GenBank/DDBJ databases">
        <title>Mannheimia bovis sp.nov., isolated from a cow.</title>
        <authorList>
            <person name="Li F."/>
        </authorList>
    </citation>
    <scope>NUCLEOTIDE SEQUENCE [LARGE SCALE GENOMIC DNA]</scope>
    <source>
        <strain evidence="8 9">ZY190616</strain>
    </source>
</reference>
<dbReference type="PROSITE" id="PS51898">
    <property type="entry name" value="TYR_RECOMBINASE"/>
    <property type="match status" value="1"/>
</dbReference>
<dbReference type="EMBL" id="CP061280">
    <property type="protein sequence ID" value="QNS14516.1"/>
    <property type="molecule type" value="Genomic_DNA"/>
</dbReference>
<keyword evidence="2" id="KW-0229">DNA integration</keyword>
<dbReference type="Gene3D" id="1.10.443.10">
    <property type="entry name" value="Intergrase catalytic core"/>
    <property type="match status" value="1"/>
</dbReference>
<name>A0A7H1C0L1_9PAST</name>
<dbReference type="InterPro" id="IPR025166">
    <property type="entry name" value="Integrase_DNA_bind_dom"/>
</dbReference>
<organism evidence="8 9">
    <name type="scientific">Mannheimia bovis</name>
    <dbReference type="NCBI Taxonomy" id="2770636"/>
    <lineage>
        <taxon>Bacteria</taxon>
        <taxon>Pseudomonadati</taxon>
        <taxon>Pseudomonadota</taxon>
        <taxon>Gammaproteobacteria</taxon>
        <taxon>Pasteurellales</taxon>
        <taxon>Pasteurellaceae</taxon>
        <taxon>Mannheimia</taxon>
    </lineage>
</organism>
<dbReference type="SUPFAM" id="SSF56349">
    <property type="entry name" value="DNA breaking-rejoining enzymes"/>
    <property type="match status" value="1"/>
</dbReference>
<evidence type="ECO:0000313" key="8">
    <source>
        <dbReference type="EMBL" id="QNS14516.1"/>
    </source>
</evidence>
<dbReference type="InterPro" id="IPR044068">
    <property type="entry name" value="CB"/>
</dbReference>
<dbReference type="Pfam" id="PF22022">
    <property type="entry name" value="Phage_int_M"/>
    <property type="match status" value="1"/>
</dbReference>
<evidence type="ECO:0000256" key="5">
    <source>
        <dbReference type="PROSITE-ProRule" id="PRU01248"/>
    </source>
</evidence>
<evidence type="ECO:0000313" key="9">
    <source>
        <dbReference type="Proteomes" id="UP000576260"/>
    </source>
</evidence>
<accession>A0A7H1C0L1</accession>
<dbReference type="InterPro" id="IPR053876">
    <property type="entry name" value="Phage_int_M"/>
</dbReference>
<dbReference type="GO" id="GO:0015074">
    <property type="term" value="P:DNA integration"/>
    <property type="evidence" value="ECO:0007669"/>
    <property type="project" value="UniProtKB-KW"/>
</dbReference>
<dbReference type="InterPro" id="IPR013762">
    <property type="entry name" value="Integrase-like_cat_sf"/>
</dbReference>
<proteinExistence type="inferred from homology"/>
<dbReference type="PANTHER" id="PTHR30629">
    <property type="entry name" value="PROPHAGE INTEGRASE"/>
    <property type="match status" value="1"/>
</dbReference>
<keyword evidence="3 5" id="KW-0238">DNA-binding</keyword>
<dbReference type="Gene3D" id="1.10.150.130">
    <property type="match status" value="1"/>
</dbReference>
<dbReference type="Proteomes" id="UP000576260">
    <property type="component" value="Chromosome"/>
</dbReference>
<keyword evidence="4" id="KW-0233">DNA recombination</keyword>
<dbReference type="RefSeq" id="WP_188156166.1">
    <property type="nucleotide sequence ID" value="NZ_CP061280.1"/>
</dbReference>
<feature type="domain" description="Tyr recombinase" evidence="6">
    <location>
        <begin position="200"/>
        <end position="385"/>
    </location>
</feature>
<gene>
    <name evidence="8" type="ORF">ICJ55_07035</name>
</gene>
<dbReference type="KEGG" id="mbos:ICJ55_07035"/>
<evidence type="ECO:0000256" key="2">
    <source>
        <dbReference type="ARBA" id="ARBA00022908"/>
    </source>
</evidence>
<dbReference type="Pfam" id="PF13356">
    <property type="entry name" value="Arm-DNA-bind_3"/>
    <property type="match status" value="1"/>
</dbReference>
<dbReference type="Gene3D" id="3.30.160.390">
    <property type="entry name" value="Integrase, DNA-binding domain"/>
    <property type="match status" value="1"/>
</dbReference>
<sequence length="400" mass="46096">MLTDTKIKALKGKDKLYKVADRDGLYVAVTPKGTISFRYDYRINGRKETLTIGKYGADGINLAEAREKLMHARKLVSEGISPAISKKADKDKIRNSERFSTFAERYLKEVDLADSTRALRIATYDRDIKVVFGNRLLTEITTEEIRKHCEKIKEQRNAPSTAILVRDLISNIYRFAKLRGYKGENPADEISNSSIAVFKARERSLTPKEINIFFNTLENMQSDFALKKALKFILLTMVRKGELIGATWDEVDFKNKVWTIPAGRMKARRPHNVYLSEQALDLIVAFQIYSEGSDYLLPGRTNRKQPIARSSLNRVIRNCINEINKEKSLIDDFTVHDLRRTASTLLHEEGFNSDWIEKSLAHEQQGVRAVYNKAEYSEQRRDMMQRWADMVDSWIKGENL</sequence>
<evidence type="ECO:0000256" key="4">
    <source>
        <dbReference type="ARBA" id="ARBA00023172"/>
    </source>
</evidence>
<dbReference type="PROSITE" id="PS51900">
    <property type="entry name" value="CB"/>
    <property type="match status" value="1"/>
</dbReference>
<dbReference type="AlphaFoldDB" id="A0A7H1C0L1"/>
<dbReference type="InterPro" id="IPR011010">
    <property type="entry name" value="DNA_brk_join_enz"/>
</dbReference>
<evidence type="ECO:0000259" key="6">
    <source>
        <dbReference type="PROSITE" id="PS51898"/>
    </source>
</evidence>
<comment type="similarity">
    <text evidence="1">Belongs to the 'phage' integrase family.</text>
</comment>
<keyword evidence="9" id="KW-1185">Reference proteome</keyword>
<evidence type="ECO:0000256" key="1">
    <source>
        <dbReference type="ARBA" id="ARBA00008857"/>
    </source>
</evidence>
<protein>
    <submittedName>
        <fullName evidence="8">Tyrosine-type recombinase/integrase</fullName>
    </submittedName>
</protein>
<dbReference type="GO" id="GO:0006310">
    <property type="term" value="P:DNA recombination"/>
    <property type="evidence" value="ECO:0007669"/>
    <property type="project" value="UniProtKB-KW"/>
</dbReference>
<dbReference type="GO" id="GO:0003677">
    <property type="term" value="F:DNA binding"/>
    <property type="evidence" value="ECO:0007669"/>
    <property type="project" value="UniProtKB-UniRule"/>
</dbReference>
<dbReference type="CDD" id="cd00801">
    <property type="entry name" value="INT_P4_C"/>
    <property type="match status" value="1"/>
</dbReference>
<feature type="domain" description="Core-binding (CB)" evidence="7">
    <location>
        <begin position="97"/>
        <end position="177"/>
    </location>
</feature>